<evidence type="ECO:0000256" key="4">
    <source>
        <dbReference type="ARBA" id="ARBA00022801"/>
    </source>
</evidence>
<keyword evidence="3" id="KW-0540">Nuclease</keyword>
<reference evidence="7" key="1">
    <citation type="submission" date="2022-08" db="EMBL/GenBank/DDBJ databases">
        <authorList>
            <person name="Gutierrez-Valencia J."/>
        </authorList>
    </citation>
    <scope>NUCLEOTIDE SEQUENCE</scope>
</reference>
<evidence type="ECO:0000256" key="1">
    <source>
        <dbReference type="ARBA" id="ARBA00022490"/>
    </source>
</evidence>
<evidence type="ECO:0000313" key="8">
    <source>
        <dbReference type="Proteomes" id="UP001154282"/>
    </source>
</evidence>
<dbReference type="InterPro" id="IPR006641">
    <property type="entry name" value="YqgF/RNaseH-like_dom"/>
</dbReference>
<keyword evidence="5" id="KW-0472">Membrane</keyword>
<dbReference type="HAMAP" id="MF_00651">
    <property type="entry name" value="Nuclease_YqgF"/>
    <property type="match status" value="1"/>
</dbReference>
<keyword evidence="5" id="KW-0812">Transmembrane</keyword>
<feature type="transmembrane region" description="Helical" evidence="5">
    <location>
        <begin position="202"/>
        <end position="223"/>
    </location>
</feature>
<dbReference type="SMART" id="SM00732">
    <property type="entry name" value="YqgFc"/>
    <property type="match status" value="1"/>
</dbReference>
<dbReference type="Proteomes" id="UP001154282">
    <property type="component" value="Unassembled WGS sequence"/>
</dbReference>
<sequence length="229" mass="25713">MKYMDPAILGRFLRTVQNGSRLLGLDVGEKYVGLAISDPLNKVASPLSVLVRKKSNLDLVAMDFQKLVSELSVAGFVVGLPLDRYQKSRDGNEMHLFVDDLSRTGKLNNSLPYTYWNECFSSKVIDLLIEPLKLHPVEAKTMHDKFAAVTILQGYLDYMNKRLKSEAAEANPSDNVSCSSIQLLQKKQTCHCSSTSISLVDFAYMVMTSFWSLQGSLFIFVWAMGFQYS</sequence>
<evidence type="ECO:0000256" key="2">
    <source>
        <dbReference type="ARBA" id="ARBA00022517"/>
    </source>
</evidence>
<dbReference type="SUPFAM" id="SSF53098">
    <property type="entry name" value="Ribonuclease H-like"/>
    <property type="match status" value="1"/>
</dbReference>
<evidence type="ECO:0000313" key="7">
    <source>
        <dbReference type="EMBL" id="CAI0414414.1"/>
    </source>
</evidence>
<evidence type="ECO:0000256" key="5">
    <source>
        <dbReference type="SAM" id="Phobius"/>
    </source>
</evidence>
<dbReference type="FunFam" id="3.30.420.140:FF:000008">
    <property type="entry name" value="Putative pre-16S rRNA nuclease"/>
    <property type="match status" value="1"/>
</dbReference>
<gene>
    <name evidence="7" type="ORF">LITE_LOCUS16279</name>
</gene>
<keyword evidence="8" id="KW-1185">Reference proteome</keyword>
<dbReference type="PANTHER" id="PTHR33317">
    <property type="entry name" value="POLYNUCLEOTIDYL TRANSFERASE, RIBONUCLEASE H-LIKE SUPERFAMILY PROTEIN"/>
    <property type="match status" value="1"/>
</dbReference>
<dbReference type="GO" id="GO:0000967">
    <property type="term" value="P:rRNA 5'-end processing"/>
    <property type="evidence" value="ECO:0007669"/>
    <property type="project" value="TreeGrafter"/>
</dbReference>
<dbReference type="GO" id="GO:0016787">
    <property type="term" value="F:hydrolase activity"/>
    <property type="evidence" value="ECO:0007669"/>
    <property type="project" value="UniProtKB-KW"/>
</dbReference>
<evidence type="ECO:0000259" key="6">
    <source>
        <dbReference type="SMART" id="SM00732"/>
    </source>
</evidence>
<feature type="domain" description="YqgF/RNase H-like" evidence="6">
    <location>
        <begin position="20"/>
        <end position="125"/>
    </location>
</feature>
<dbReference type="InterPro" id="IPR012337">
    <property type="entry name" value="RNaseH-like_sf"/>
</dbReference>
<accession>A0AAV0JWV0</accession>
<comment type="caution">
    <text evidence="7">The sequence shown here is derived from an EMBL/GenBank/DDBJ whole genome shotgun (WGS) entry which is preliminary data.</text>
</comment>
<protein>
    <recommendedName>
        <fullName evidence="6">YqgF/RNase H-like domain-containing protein</fullName>
    </recommendedName>
</protein>
<keyword evidence="2" id="KW-0690">Ribosome biogenesis</keyword>
<organism evidence="7 8">
    <name type="scientific">Linum tenue</name>
    <dbReference type="NCBI Taxonomy" id="586396"/>
    <lineage>
        <taxon>Eukaryota</taxon>
        <taxon>Viridiplantae</taxon>
        <taxon>Streptophyta</taxon>
        <taxon>Embryophyta</taxon>
        <taxon>Tracheophyta</taxon>
        <taxon>Spermatophyta</taxon>
        <taxon>Magnoliopsida</taxon>
        <taxon>eudicotyledons</taxon>
        <taxon>Gunneridae</taxon>
        <taxon>Pentapetalae</taxon>
        <taxon>rosids</taxon>
        <taxon>fabids</taxon>
        <taxon>Malpighiales</taxon>
        <taxon>Linaceae</taxon>
        <taxon>Linum</taxon>
    </lineage>
</organism>
<dbReference type="GO" id="GO:0004518">
    <property type="term" value="F:nuclease activity"/>
    <property type="evidence" value="ECO:0007669"/>
    <property type="project" value="UniProtKB-KW"/>
</dbReference>
<dbReference type="Pfam" id="PF03652">
    <property type="entry name" value="RuvX"/>
    <property type="match status" value="1"/>
</dbReference>
<evidence type="ECO:0000256" key="3">
    <source>
        <dbReference type="ARBA" id="ARBA00022722"/>
    </source>
</evidence>
<proteinExistence type="inferred from homology"/>
<dbReference type="InterPro" id="IPR037027">
    <property type="entry name" value="YqgF/RNaseH-like_dom_sf"/>
</dbReference>
<dbReference type="Gene3D" id="3.30.420.140">
    <property type="entry name" value="YqgF/RNase H-like domain"/>
    <property type="match status" value="1"/>
</dbReference>
<dbReference type="InterPro" id="IPR005227">
    <property type="entry name" value="YqgF"/>
</dbReference>
<dbReference type="EMBL" id="CAMGYJ010000005">
    <property type="protein sequence ID" value="CAI0414414.1"/>
    <property type="molecule type" value="Genomic_DNA"/>
</dbReference>
<name>A0AAV0JWV0_9ROSI</name>
<dbReference type="PANTHER" id="PTHR33317:SF1">
    <property type="entry name" value="POLYNUCLEOTIDYL TRANSFERASE, RIBONUCLEASE H-LIKE SUPERFAMILY PROTEIN"/>
    <property type="match status" value="1"/>
</dbReference>
<keyword evidence="5" id="KW-1133">Transmembrane helix</keyword>
<dbReference type="CDD" id="cd16964">
    <property type="entry name" value="YqgF"/>
    <property type="match status" value="1"/>
</dbReference>
<keyword evidence="1" id="KW-0963">Cytoplasm</keyword>
<dbReference type="AlphaFoldDB" id="A0AAV0JWV0"/>
<keyword evidence="4" id="KW-0378">Hydrolase</keyword>